<dbReference type="RefSeq" id="WP_115591981.1">
    <property type="nucleotide sequence ID" value="NZ_QRHA01000002.1"/>
</dbReference>
<dbReference type="Pfam" id="PF25917">
    <property type="entry name" value="BSH_RND"/>
    <property type="match status" value="1"/>
</dbReference>
<dbReference type="FunFam" id="2.40.30.170:FF:000010">
    <property type="entry name" value="Efflux RND transporter periplasmic adaptor subunit"/>
    <property type="match status" value="1"/>
</dbReference>
<gene>
    <name evidence="10" type="ORF">DXV75_03485</name>
</gene>
<dbReference type="FunFam" id="2.40.420.20:FF:000006">
    <property type="entry name" value="RND family efflux transporter MFP subunit"/>
    <property type="match status" value="1"/>
</dbReference>
<dbReference type="OrthoDB" id="9806939at2"/>
<protein>
    <submittedName>
        <fullName evidence="10">Efflux RND transporter periplasmic adaptor subunit</fullName>
    </submittedName>
</protein>
<keyword evidence="2" id="KW-0813">Transport</keyword>
<dbReference type="InterPro" id="IPR058637">
    <property type="entry name" value="YknX-like_C"/>
</dbReference>
<dbReference type="InterPro" id="IPR010916">
    <property type="entry name" value="TonB_box_CS"/>
</dbReference>
<evidence type="ECO:0000313" key="10">
    <source>
        <dbReference type="EMBL" id="RDV28040.1"/>
    </source>
</evidence>
<keyword evidence="6" id="KW-0175">Coiled coil</keyword>
<dbReference type="Gene3D" id="2.40.420.20">
    <property type="match status" value="1"/>
</dbReference>
<evidence type="ECO:0000256" key="4">
    <source>
        <dbReference type="ARBA" id="ARBA00043263"/>
    </source>
</evidence>
<dbReference type="Gene3D" id="2.40.50.100">
    <property type="match status" value="1"/>
</dbReference>
<dbReference type="Gene3D" id="1.10.287.470">
    <property type="entry name" value="Helix hairpin bin"/>
    <property type="match status" value="1"/>
</dbReference>
<feature type="domain" description="YknX-like C-terminal permuted SH3-like" evidence="9">
    <location>
        <begin position="283"/>
        <end position="345"/>
    </location>
</feature>
<feature type="domain" description="CusB-like beta-barrel" evidence="8">
    <location>
        <begin position="200"/>
        <end position="274"/>
    </location>
</feature>
<evidence type="ECO:0000259" key="8">
    <source>
        <dbReference type="Pfam" id="PF25954"/>
    </source>
</evidence>
<comment type="similarity">
    <text evidence="1">Belongs to the membrane fusion protein (MFP) (TC 8.A.1) family.</text>
</comment>
<dbReference type="Proteomes" id="UP000256561">
    <property type="component" value="Unassembled WGS sequence"/>
</dbReference>
<dbReference type="Pfam" id="PF25954">
    <property type="entry name" value="Beta-barrel_RND_2"/>
    <property type="match status" value="1"/>
</dbReference>
<dbReference type="PANTHER" id="PTHR30469:SF16">
    <property type="entry name" value="HAE1 FAMILY EFFLUX PUMP MFP COMPONENT"/>
    <property type="match status" value="1"/>
</dbReference>
<sequence>MAMQSKVTPLLFALILLGGFVAYLFLEQPQPQKPRGGFSTPVKVEQVALRAFPITIDALGTAKANESVTVTAQETEVITQVKFDDGEYVEAGQLLVQLNNDQEQARVRELEANISEAKRQYERIRNLAKSSAASQQLLDEQQARVKVLLAQLEVARAQLRDLEIRAPFSGYLGIRAVSNGSLVRPADVITTLDDTRLVKVDFSVAEKYLASLSSGQRVTATSVAYPDTEFEGKISTVDSRIDPVSRSILVRAIIDNPDNRLRPGMLLKITLEKQVLQALVMAEKALVPVEDKQYVFVLAGDKVEQREVQIGERRPGWVQILAGLEAGEQVVTEGTLRVRDQSPVRVLNGSEG</sequence>
<evidence type="ECO:0000256" key="2">
    <source>
        <dbReference type="ARBA" id="ARBA00022448"/>
    </source>
</evidence>
<feature type="coiled-coil region" evidence="6">
    <location>
        <begin position="100"/>
        <end position="165"/>
    </location>
</feature>
<evidence type="ECO:0000256" key="3">
    <source>
        <dbReference type="ARBA" id="ARBA00022833"/>
    </source>
</evidence>
<dbReference type="NCBIfam" id="TIGR01730">
    <property type="entry name" value="RND_mfp"/>
    <property type="match status" value="1"/>
</dbReference>
<dbReference type="InterPro" id="IPR006143">
    <property type="entry name" value="RND_pump_MFP"/>
</dbReference>
<evidence type="ECO:0000313" key="11">
    <source>
        <dbReference type="Proteomes" id="UP000256561"/>
    </source>
</evidence>
<keyword evidence="4" id="KW-0105">Cadmium resistance</keyword>
<comment type="caution">
    <text evidence="10">The sequence shown here is derived from an EMBL/GenBank/DDBJ whole genome shotgun (WGS) entry which is preliminary data.</text>
</comment>
<evidence type="ECO:0000256" key="6">
    <source>
        <dbReference type="SAM" id="Coils"/>
    </source>
</evidence>
<organism evidence="10 11">
    <name type="scientific">Alteromonas aestuariivivens</name>
    <dbReference type="NCBI Taxonomy" id="1938339"/>
    <lineage>
        <taxon>Bacteria</taxon>
        <taxon>Pseudomonadati</taxon>
        <taxon>Pseudomonadota</taxon>
        <taxon>Gammaproteobacteria</taxon>
        <taxon>Alteromonadales</taxon>
        <taxon>Alteromonadaceae</taxon>
        <taxon>Alteromonas/Salinimonas group</taxon>
        <taxon>Alteromonas</taxon>
    </lineage>
</organism>
<name>A0A3D8MCS3_9ALTE</name>
<dbReference type="SUPFAM" id="SSF111369">
    <property type="entry name" value="HlyD-like secretion proteins"/>
    <property type="match status" value="1"/>
</dbReference>
<accession>A0A3D8MCS3</accession>
<keyword evidence="3" id="KW-0862">Zinc</keyword>
<proteinExistence type="inferred from homology"/>
<dbReference type="InterPro" id="IPR058792">
    <property type="entry name" value="Beta-barrel_RND_2"/>
</dbReference>
<dbReference type="EMBL" id="QRHA01000002">
    <property type="protein sequence ID" value="RDV28040.1"/>
    <property type="molecule type" value="Genomic_DNA"/>
</dbReference>
<feature type="domain" description="Multidrug resistance protein MdtA-like barrel-sandwich hybrid" evidence="7">
    <location>
        <begin position="67"/>
        <end position="187"/>
    </location>
</feature>
<evidence type="ECO:0000259" key="7">
    <source>
        <dbReference type="Pfam" id="PF25917"/>
    </source>
</evidence>
<dbReference type="PROSITE" id="PS00430">
    <property type="entry name" value="TONB_DEPENDENT_REC_1"/>
    <property type="match status" value="1"/>
</dbReference>
<evidence type="ECO:0000256" key="1">
    <source>
        <dbReference type="ARBA" id="ARBA00009477"/>
    </source>
</evidence>
<dbReference type="Gene3D" id="2.40.30.170">
    <property type="match status" value="1"/>
</dbReference>
<dbReference type="GO" id="GO:1990281">
    <property type="term" value="C:efflux pump complex"/>
    <property type="evidence" value="ECO:0007669"/>
    <property type="project" value="TreeGrafter"/>
</dbReference>
<dbReference type="GO" id="GO:0015562">
    <property type="term" value="F:efflux transmembrane transporter activity"/>
    <property type="evidence" value="ECO:0007669"/>
    <property type="project" value="TreeGrafter"/>
</dbReference>
<dbReference type="PANTHER" id="PTHR30469">
    <property type="entry name" value="MULTIDRUG RESISTANCE PROTEIN MDTA"/>
    <property type="match status" value="1"/>
</dbReference>
<dbReference type="GO" id="GO:0046686">
    <property type="term" value="P:response to cadmium ion"/>
    <property type="evidence" value="ECO:0007669"/>
    <property type="project" value="UniProtKB-KW"/>
</dbReference>
<dbReference type="InterPro" id="IPR058625">
    <property type="entry name" value="MdtA-like_BSH"/>
</dbReference>
<keyword evidence="11" id="KW-1185">Reference proteome</keyword>
<reference evidence="11" key="1">
    <citation type="submission" date="2018-08" db="EMBL/GenBank/DDBJ databases">
        <authorList>
            <person name="Zhang J."/>
            <person name="Du Z.-J."/>
        </authorList>
    </citation>
    <scope>NUCLEOTIDE SEQUENCE [LARGE SCALE GENOMIC DNA]</scope>
    <source>
        <strain evidence="11">KCTC 52655</strain>
    </source>
</reference>
<comment type="function">
    <text evidence="5">CzcA and CzcB together would act in zinc efflux nearly as effectively as the complete czc efflux system (CzcABC). The CzcB protein is thought to funnel zinc cations to the CzcA transport protein.</text>
</comment>
<evidence type="ECO:0000259" key="9">
    <source>
        <dbReference type="Pfam" id="PF25989"/>
    </source>
</evidence>
<evidence type="ECO:0000256" key="5">
    <source>
        <dbReference type="ARBA" id="ARBA00058766"/>
    </source>
</evidence>
<dbReference type="AlphaFoldDB" id="A0A3D8MCS3"/>
<dbReference type="Pfam" id="PF25989">
    <property type="entry name" value="YknX_C"/>
    <property type="match status" value="1"/>
</dbReference>